<proteinExistence type="inferred from homology"/>
<evidence type="ECO:0000256" key="1">
    <source>
        <dbReference type="ARBA" id="ARBA00009342"/>
    </source>
</evidence>
<keyword evidence="5" id="KW-0012">Acyltransferase</keyword>
<gene>
    <name evidence="8" type="ORF">Lisr_2066</name>
</gene>
<dbReference type="Pfam" id="PF00583">
    <property type="entry name" value="Acetyltransf_1"/>
    <property type="match status" value="1"/>
</dbReference>
<reference evidence="8 9" key="1">
    <citation type="submission" date="2015-11" db="EMBL/GenBank/DDBJ databases">
        <title>Genomic analysis of 38 Legionella species identifies large and diverse effector repertoires.</title>
        <authorList>
            <person name="Burstein D."/>
            <person name="Amaro F."/>
            <person name="Zusman T."/>
            <person name="Lifshitz Z."/>
            <person name="Cohen O."/>
            <person name="Gilbert J.A."/>
            <person name="Pupko T."/>
            <person name="Shuman H.A."/>
            <person name="Segal G."/>
        </authorList>
    </citation>
    <scope>NUCLEOTIDE SEQUENCE [LARGE SCALE GENOMIC DNA]</scope>
    <source>
        <strain evidence="8 9">Bercovier 4</strain>
    </source>
</reference>
<dbReference type="RefSeq" id="WP_058502377.1">
    <property type="nucleotide sequence ID" value="NZ_CAAAJA010000092.1"/>
</dbReference>
<dbReference type="GO" id="GO:0016747">
    <property type="term" value="F:acyltransferase activity, transferring groups other than amino-acyl groups"/>
    <property type="evidence" value="ECO:0007669"/>
    <property type="project" value="InterPro"/>
</dbReference>
<keyword evidence="3" id="KW-1277">Toxin-antitoxin system</keyword>
<dbReference type="InterPro" id="IPR000182">
    <property type="entry name" value="GNAT_dom"/>
</dbReference>
<feature type="domain" description="N-acetyltransferase" evidence="7">
    <location>
        <begin position="88"/>
        <end position="149"/>
    </location>
</feature>
<evidence type="ECO:0000256" key="4">
    <source>
        <dbReference type="ARBA" id="ARBA00022679"/>
    </source>
</evidence>
<dbReference type="OrthoDB" id="9799147at2"/>
<comment type="caution">
    <text evidence="8">The sequence shown here is derived from an EMBL/GenBank/DDBJ whole genome shotgun (WGS) entry which is preliminary data.</text>
</comment>
<keyword evidence="9" id="KW-1185">Reference proteome</keyword>
<dbReference type="PATRIC" id="fig|454.4.peg.2250"/>
<evidence type="ECO:0000256" key="2">
    <source>
        <dbReference type="ARBA" id="ARBA00022491"/>
    </source>
</evidence>
<dbReference type="AlphaFoldDB" id="A0A0W0VH76"/>
<dbReference type="InterPro" id="IPR016181">
    <property type="entry name" value="Acyl_CoA_acyltransferase"/>
</dbReference>
<protein>
    <submittedName>
        <fullName evidence="8">N-acetyltransferase GCN5</fullName>
    </submittedName>
</protein>
<sequence length="170" mass="19504">MTFAQEFEPLDPKKHAIKEFDCGIDEMNKFMKKFAQKHAKQGISKTMVLTTNEYYSDKKEIAAYYTLSASTVKRKDIPSTSLPTYPIPVTMLARLAVDQKFQSKKLGTKSLIYALRHAMKLNDLGLSTHGLILDALDDNALKFYQKFDFFHPFPGNPLRLFVSMTELRKI</sequence>
<dbReference type="PANTHER" id="PTHR36449">
    <property type="entry name" value="ACETYLTRANSFERASE-RELATED"/>
    <property type="match status" value="1"/>
</dbReference>
<comment type="catalytic activity">
    <reaction evidence="6">
        <text>glycyl-tRNA(Gly) + acetyl-CoA = N-acetylglycyl-tRNA(Gly) + CoA + H(+)</text>
        <dbReference type="Rhea" id="RHEA:81867"/>
        <dbReference type="Rhea" id="RHEA-COMP:9683"/>
        <dbReference type="Rhea" id="RHEA-COMP:19766"/>
        <dbReference type="ChEBI" id="CHEBI:15378"/>
        <dbReference type="ChEBI" id="CHEBI:57287"/>
        <dbReference type="ChEBI" id="CHEBI:57288"/>
        <dbReference type="ChEBI" id="CHEBI:78522"/>
        <dbReference type="ChEBI" id="CHEBI:232036"/>
    </reaction>
</comment>
<evidence type="ECO:0000259" key="7">
    <source>
        <dbReference type="Pfam" id="PF00583"/>
    </source>
</evidence>
<dbReference type="EMBL" id="LNYH01000112">
    <property type="protein sequence ID" value="KTD19504.1"/>
    <property type="molecule type" value="Genomic_DNA"/>
</dbReference>
<evidence type="ECO:0000313" key="9">
    <source>
        <dbReference type="Proteomes" id="UP000054761"/>
    </source>
</evidence>
<name>A0A0W0VH76_9GAMM</name>
<dbReference type="SUPFAM" id="SSF55729">
    <property type="entry name" value="Acyl-CoA N-acyltransferases (Nat)"/>
    <property type="match status" value="1"/>
</dbReference>
<organism evidence="8 9">
    <name type="scientific">Legionella israelensis</name>
    <dbReference type="NCBI Taxonomy" id="454"/>
    <lineage>
        <taxon>Bacteria</taxon>
        <taxon>Pseudomonadati</taxon>
        <taxon>Pseudomonadota</taxon>
        <taxon>Gammaproteobacteria</taxon>
        <taxon>Legionellales</taxon>
        <taxon>Legionellaceae</taxon>
        <taxon>Legionella</taxon>
    </lineage>
</organism>
<evidence type="ECO:0000256" key="5">
    <source>
        <dbReference type="ARBA" id="ARBA00023315"/>
    </source>
</evidence>
<evidence type="ECO:0000313" key="8">
    <source>
        <dbReference type="EMBL" id="KTD19504.1"/>
    </source>
</evidence>
<dbReference type="Gene3D" id="3.40.630.30">
    <property type="match status" value="1"/>
</dbReference>
<dbReference type="STRING" id="454.Lisr_2066"/>
<accession>A0A0W0VH76</accession>
<evidence type="ECO:0000256" key="3">
    <source>
        <dbReference type="ARBA" id="ARBA00022649"/>
    </source>
</evidence>
<keyword evidence="4 8" id="KW-0808">Transferase</keyword>
<dbReference type="PANTHER" id="PTHR36449:SF1">
    <property type="entry name" value="ACETYLTRANSFERASE"/>
    <property type="match status" value="1"/>
</dbReference>
<keyword evidence="2" id="KW-0678">Repressor</keyword>
<dbReference type="Proteomes" id="UP000054761">
    <property type="component" value="Unassembled WGS sequence"/>
</dbReference>
<comment type="similarity">
    <text evidence="1">Belongs to the acetyltransferase family. GNAT subfamily.</text>
</comment>
<evidence type="ECO:0000256" key="6">
    <source>
        <dbReference type="ARBA" id="ARBA00049880"/>
    </source>
</evidence>